<dbReference type="OrthoDB" id="3592703at2759"/>
<dbReference type="CDD" id="cd05233">
    <property type="entry name" value="SDR_c"/>
    <property type="match status" value="1"/>
</dbReference>
<dbReference type="RefSeq" id="XP_004334914.1">
    <property type="nucleotide sequence ID" value="XM_004334866.1"/>
</dbReference>
<dbReference type="GO" id="GO:0015996">
    <property type="term" value="P:chlorophyll catabolic process"/>
    <property type="evidence" value="ECO:0007669"/>
    <property type="project" value="TreeGrafter"/>
</dbReference>
<name>L8GL27_ACACF</name>
<dbReference type="GO" id="GO:0010304">
    <property type="term" value="P:PSII associated light-harvesting complex II catabolic process"/>
    <property type="evidence" value="ECO:0007669"/>
    <property type="project" value="TreeGrafter"/>
</dbReference>
<evidence type="ECO:0000313" key="3">
    <source>
        <dbReference type="Proteomes" id="UP000011083"/>
    </source>
</evidence>
<reference evidence="2 3" key="1">
    <citation type="journal article" date="2013" name="Genome Biol.">
        <title>Genome of Acanthamoeba castellanii highlights extensive lateral gene transfer and early evolution of tyrosine kinase signaling.</title>
        <authorList>
            <person name="Clarke M."/>
            <person name="Lohan A.J."/>
            <person name="Liu B."/>
            <person name="Lagkouvardos I."/>
            <person name="Roy S."/>
            <person name="Zafar N."/>
            <person name="Bertelli C."/>
            <person name="Schilde C."/>
            <person name="Kianianmomeni A."/>
            <person name="Burglin T.R."/>
            <person name="Frech C."/>
            <person name="Turcotte B."/>
            <person name="Kopec K.O."/>
            <person name="Synnott J.M."/>
            <person name="Choo C."/>
            <person name="Paponov I."/>
            <person name="Finkler A."/>
            <person name="Soon Heng Tan C."/>
            <person name="Hutchins A.P."/>
            <person name="Weinmeier T."/>
            <person name="Rattei T."/>
            <person name="Chu J.S."/>
            <person name="Gimenez G."/>
            <person name="Irimia M."/>
            <person name="Rigden D.J."/>
            <person name="Fitzpatrick D.A."/>
            <person name="Lorenzo-Morales J."/>
            <person name="Bateman A."/>
            <person name="Chiu C.H."/>
            <person name="Tang P."/>
            <person name="Hegemann P."/>
            <person name="Fromm H."/>
            <person name="Raoult D."/>
            <person name="Greub G."/>
            <person name="Miranda-Saavedra D."/>
            <person name="Chen N."/>
            <person name="Nash P."/>
            <person name="Ginger M.L."/>
            <person name="Horn M."/>
            <person name="Schaap P."/>
            <person name="Caler L."/>
            <person name="Loftus B."/>
        </authorList>
    </citation>
    <scope>NUCLEOTIDE SEQUENCE [LARGE SCALE GENOMIC DNA]</scope>
    <source>
        <strain evidence="2 3">Neff</strain>
    </source>
</reference>
<keyword evidence="3" id="KW-1185">Reference proteome</keyword>
<accession>L8GL27</accession>
<comment type="similarity">
    <text evidence="1">Belongs to the short-chain dehydrogenases/reductases (SDR) family.</text>
</comment>
<gene>
    <name evidence="2" type="ORF">ACA1_095410</name>
</gene>
<proteinExistence type="inferred from homology"/>
<dbReference type="InterPro" id="IPR052625">
    <property type="entry name" value="Chl_b_Red"/>
</dbReference>
<organism evidence="2 3">
    <name type="scientific">Acanthamoeba castellanii (strain ATCC 30010 / Neff)</name>
    <dbReference type="NCBI Taxonomy" id="1257118"/>
    <lineage>
        <taxon>Eukaryota</taxon>
        <taxon>Amoebozoa</taxon>
        <taxon>Discosea</taxon>
        <taxon>Longamoebia</taxon>
        <taxon>Centramoebida</taxon>
        <taxon>Acanthamoebidae</taxon>
        <taxon>Acanthamoeba</taxon>
    </lineage>
</organism>
<dbReference type="SUPFAM" id="SSF51735">
    <property type="entry name" value="NAD(P)-binding Rossmann-fold domains"/>
    <property type="match status" value="1"/>
</dbReference>
<dbReference type="STRING" id="1257118.L8GL27"/>
<dbReference type="PRINTS" id="PR00080">
    <property type="entry name" value="SDRFAMILY"/>
</dbReference>
<evidence type="ECO:0000313" key="2">
    <source>
        <dbReference type="EMBL" id="ELR12901.1"/>
    </source>
</evidence>
<dbReference type="KEGG" id="acan:ACA1_095410"/>
<evidence type="ECO:0000256" key="1">
    <source>
        <dbReference type="RuleBase" id="RU000363"/>
    </source>
</evidence>
<dbReference type="PRINTS" id="PR00081">
    <property type="entry name" value="GDHRDH"/>
</dbReference>
<dbReference type="AlphaFoldDB" id="L8GL27"/>
<dbReference type="VEuPathDB" id="AmoebaDB:ACA1_095410"/>
<dbReference type="InterPro" id="IPR036291">
    <property type="entry name" value="NAD(P)-bd_dom_sf"/>
</dbReference>
<dbReference type="PANTHER" id="PTHR24314">
    <property type="entry name" value="NON-SPECIFIC LIPID TRANSFER PROTEIN-RELATED"/>
    <property type="match status" value="1"/>
</dbReference>
<dbReference type="Pfam" id="PF00106">
    <property type="entry name" value="adh_short"/>
    <property type="match status" value="1"/>
</dbReference>
<dbReference type="GeneID" id="14913280"/>
<dbReference type="InterPro" id="IPR002347">
    <property type="entry name" value="SDR_fam"/>
</dbReference>
<dbReference type="Proteomes" id="UP000011083">
    <property type="component" value="Unassembled WGS sequence"/>
</dbReference>
<dbReference type="GO" id="GO:0034256">
    <property type="term" value="F:chlorophyll(ide) b reductase activity"/>
    <property type="evidence" value="ECO:0007669"/>
    <property type="project" value="TreeGrafter"/>
</dbReference>
<dbReference type="Gene3D" id="3.40.50.720">
    <property type="entry name" value="NAD(P)-binding Rossmann-like Domain"/>
    <property type="match status" value="1"/>
</dbReference>
<dbReference type="PANTHER" id="PTHR24314:SF21">
    <property type="entry name" value="CHLOROPHYLL(IDE) B REDUCTASE NYC1, CHLOROPLASTIC-RELATED"/>
    <property type="match status" value="1"/>
</dbReference>
<sequence length="252" mass="27038">MMPAGVLTPQLSCAALVDEVVADLTGQFPKAKVVGCAADVTSEDSLCALAAYGKQHLGGIDIWINNAGVTQTDKTPVHKTPESVLRAVVDTNLVGTLLGCKVAINAMLEEPQRKGHVFNMDGAGANGMSTPNFAVYGATKAALPQLMKSLVKETAGTNVGIHTLSPGMVLTDLLMSGNREPRVLKVFNILAERPRTVAQWLVPRIRAASGSGRYIKFLTAVGAAWRFATFFRRKNRFFDAQGVLKHEPPLRQ</sequence>
<protein>
    <submittedName>
        <fullName evidence="2">Oxidoreductase, short chain dehydrogenase/reductase superfamily protein</fullName>
    </submittedName>
</protein>
<dbReference type="EMBL" id="KB008103">
    <property type="protein sequence ID" value="ELR12901.1"/>
    <property type="molecule type" value="Genomic_DNA"/>
</dbReference>